<keyword evidence="9" id="KW-1198">Viral budding</keyword>
<keyword evidence="17" id="KW-1043">Host membrane</keyword>
<reference evidence="26" key="1">
    <citation type="journal article" date="2001" name="J. Virol.">
        <title>Characterization of novel simian immunodeficiency viruses from red-capped mangabeys from Nigeria (SIVrcmNG409 and -NG411).</title>
        <authorList>
            <person name="Beer B.E."/>
            <person name="Foley B.T."/>
            <person name="Kuiken C.L."/>
            <person name="Tooze Z."/>
            <person name="Goeken R.M."/>
            <person name="Brown C.R."/>
            <person name="Hu J."/>
            <person name="St Claire M."/>
            <person name="Korber B.T."/>
            <person name="Hirsch V.M."/>
        </authorList>
    </citation>
    <scope>NUCLEOTIDE SEQUENCE</scope>
    <source>
        <strain evidence="26">SIVrcmNg409</strain>
    </source>
</reference>
<evidence type="ECO:0000256" key="17">
    <source>
        <dbReference type="ARBA" id="ARBA00022870"/>
    </source>
</evidence>
<keyword evidence="21" id="KW-0449">Lipoprotein</keyword>
<evidence type="ECO:0000313" key="26">
    <source>
        <dbReference type="EMBL" id="AAK69682.1"/>
    </source>
</evidence>
<dbReference type="Gene3D" id="1.10.375.10">
    <property type="entry name" value="Human Immunodeficiency Virus Type 1 Capsid Protein"/>
    <property type="match status" value="1"/>
</dbReference>
<evidence type="ECO:0000256" key="5">
    <source>
        <dbReference type="ARBA" id="ARBA00022561"/>
    </source>
</evidence>
<keyword evidence="16 23" id="KW-0946">Virion</keyword>
<dbReference type="GO" id="GO:0019013">
    <property type="term" value="C:viral nucleocapsid"/>
    <property type="evidence" value="ECO:0007669"/>
    <property type="project" value="UniProtKB-KW"/>
</dbReference>
<dbReference type="SUPFAM" id="SSF47943">
    <property type="entry name" value="Retrovirus capsid protein, N-terminal core domain"/>
    <property type="match status" value="1"/>
</dbReference>
<evidence type="ECO:0000256" key="21">
    <source>
        <dbReference type="ARBA" id="ARBA00023288"/>
    </source>
</evidence>
<evidence type="ECO:0000256" key="7">
    <source>
        <dbReference type="ARBA" id="ARBA00022581"/>
    </source>
</evidence>
<dbReference type="PANTHER" id="PTHR40389">
    <property type="entry name" value="ENDOGENOUS RETROVIRUS GROUP K MEMBER 24 GAG POLYPROTEIN-RELATED"/>
    <property type="match status" value="1"/>
</dbReference>
<protein>
    <recommendedName>
        <fullName evidence="23">Gag polyprotein</fullName>
    </recommendedName>
    <component>
        <recommendedName>
            <fullName evidence="23">Matrix protein p17</fullName>
            <shortName evidence="23">MA</shortName>
        </recommendedName>
    </component>
</protein>
<dbReference type="InterPro" id="IPR036875">
    <property type="entry name" value="Znf_CCHC_sf"/>
</dbReference>
<evidence type="ECO:0000256" key="8">
    <source>
        <dbReference type="ARBA" id="ARBA00022612"/>
    </source>
</evidence>
<proteinExistence type="inferred from homology"/>
<keyword evidence="3" id="KW-1032">Host cell membrane</keyword>
<evidence type="ECO:0000256" key="10">
    <source>
        <dbReference type="ARBA" id="ARBA00022707"/>
    </source>
</evidence>
<evidence type="ECO:0000256" key="12">
    <source>
        <dbReference type="ARBA" id="ARBA00022737"/>
    </source>
</evidence>
<dbReference type="InterPro" id="IPR010999">
    <property type="entry name" value="Retrovr_matrix"/>
</dbReference>
<dbReference type="GO" id="GO:0055036">
    <property type="term" value="C:virion membrane"/>
    <property type="evidence" value="ECO:0007669"/>
    <property type="project" value="UniProtKB-SubCell"/>
</dbReference>
<keyword evidence="10" id="KW-0519">Myristate</keyword>
<dbReference type="Gene3D" id="4.10.60.10">
    <property type="entry name" value="Zinc finger, CCHC-type"/>
    <property type="match status" value="1"/>
</dbReference>
<evidence type="ECO:0000256" key="14">
    <source>
        <dbReference type="ARBA" id="ARBA00022771"/>
    </source>
</evidence>
<dbReference type="Pfam" id="PF19317">
    <property type="entry name" value="Gag_p24_C"/>
    <property type="match status" value="1"/>
</dbReference>
<evidence type="ECO:0000256" key="2">
    <source>
        <dbReference type="ARBA" id="ARBA00022462"/>
    </source>
</evidence>
<evidence type="ECO:0000256" key="19">
    <source>
        <dbReference type="ARBA" id="ARBA00023086"/>
    </source>
</evidence>
<keyword evidence="18 23" id="KW-0694">RNA-binding</keyword>
<dbReference type="SUPFAM" id="SSF57756">
    <property type="entry name" value="Retrovirus zinc finger-like domains"/>
    <property type="match status" value="1"/>
</dbReference>
<keyword evidence="6 23" id="KW-1048">Host nucleus</keyword>
<evidence type="ECO:0000256" key="15">
    <source>
        <dbReference type="ARBA" id="ARBA00022833"/>
    </source>
</evidence>
<feature type="region of interest" description="Disordered" evidence="24">
    <location>
        <begin position="113"/>
        <end position="135"/>
    </location>
</feature>
<keyword evidence="14 22" id="KW-0863">Zinc-finger</keyword>
<dbReference type="Gene3D" id="1.10.1200.30">
    <property type="match status" value="1"/>
</dbReference>
<keyword evidence="12" id="KW-0677">Repeat</keyword>
<dbReference type="InterPro" id="IPR000071">
    <property type="entry name" value="Lentvrl_matrix_N"/>
</dbReference>
<evidence type="ECO:0000256" key="1">
    <source>
        <dbReference type="ARBA" id="ARBA00008364"/>
    </source>
</evidence>
<dbReference type="PROSITE" id="PS50158">
    <property type="entry name" value="ZF_CCHC"/>
    <property type="match status" value="2"/>
</dbReference>
<dbReference type="GO" id="GO:0039702">
    <property type="term" value="P:viral budding via host ESCRT complex"/>
    <property type="evidence" value="ECO:0007669"/>
    <property type="project" value="UniProtKB-KW"/>
</dbReference>
<keyword evidence="13" id="KW-0688">Ribosomal frameshifting</keyword>
<keyword evidence="5 23" id="KW-0167">Capsid protein</keyword>
<evidence type="ECO:0000256" key="3">
    <source>
        <dbReference type="ARBA" id="ARBA00022511"/>
    </source>
</evidence>
<evidence type="ECO:0000256" key="23">
    <source>
        <dbReference type="RuleBase" id="RU004487"/>
    </source>
</evidence>
<keyword evidence="7 23" id="KW-0945">Host-virus interaction</keyword>
<comment type="similarity">
    <text evidence="1">Belongs to the primate lentivirus group gag polyprotein family.</text>
</comment>
<dbReference type="InterPro" id="IPR008919">
    <property type="entry name" value="Retrov_capsid_N"/>
</dbReference>
<dbReference type="Gene3D" id="1.20.5.760">
    <property type="entry name" value="Single helix bin"/>
    <property type="match status" value="1"/>
</dbReference>
<dbReference type="InterPro" id="IPR050195">
    <property type="entry name" value="Primate_lentivir_Gag_pol-like"/>
</dbReference>
<gene>
    <name evidence="26" type="primary">gag</name>
</gene>
<keyword evidence="20 23" id="KW-1035">Host cytoplasm</keyword>
<evidence type="ECO:0000256" key="18">
    <source>
        <dbReference type="ARBA" id="ARBA00022884"/>
    </source>
</evidence>
<evidence type="ECO:0000256" key="16">
    <source>
        <dbReference type="ARBA" id="ARBA00022844"/>
    </source>
</evidence>
<organismHost>
    <name type="scientific">Cercopithecidae</name>
    <name type="common">Old World monkeys</name>
    <dbReference type="NCBI Taxonomy" id="9527"/>
</organismHost>
<dbReference type="InterPro" id="IPR012344">
    <property type="entry name" value="Matrix_HIV/RSV_N"/>
</dbReference>
<evidence type="ECO:0000256" key="4">
    <source>
        <dbReference type="ARBA" id="ARBA00022553"/>
    </source>
</evidence>
<keyword evidence="11 23" id="KW-0479">Metal-binding</keyword>
<accession>Q90PW6</accession>
<name>Q90PW6_SIV</name>
<comment type="PTM">
    <molecule>Gag-Pol polyprotein</molecule>
    <text evidence="23">Specific enzymatic cleavages by the viral protease yield mature proteins.</text>
</comment>
<evidence type="ECO:0000256" key="20">
    <source>
        <dbReference type="ARBA" id="ARBA00023200"/>
    </source>
</evidence>
<keyword evidence="2" id="KW-1187">Viral budding via the host ESCRT complexes</keyword>
<dbReference type="GO" id="GO:0075523">
    <property type="term" value="P:viral translational frameshifting"/>
    <property type="evidence" value="ECO:0007669"/>
    <property type="project" value="UniProtKB-KW"/>
</dbReference>
<dbReference type="Pfam" id="PF00540">
    <property type="entry name" value="Gag_p17"/>
    <property type="match status" value="1"/>
</dbReference>
<dbReference type="Pfam" id="PF00098">
    <property type="entry name" value="zf-CCHC"/>
    <property type="match status" value="2"/>
</dbReference>
<comment type="subcellular location">
    <subcellularLocation>
        <location evidence="23">Virion</location>
    </subcellularLocation>
    <subcellularLocation>
        <location evidence="23">Host cytoplasm</location>
    </subcellularLocation>
    <subcellularLocation>
        <location evidence="23">Host nucleus</location>
    </subcellularLocation>
</comment>
<dbReference type="GO" id="GO:0042025">
    <property type="term" value="C:host cell nucleus"/>
    <property type="evidence" value="ECO:0007669"/>
    <property type="project" value="UniProtKB-SubCell"/>
</dbReference>
<feature type="domain" description="CCHC-type" evidence="25">
    <location>
        <begin position="422"/>
        <end position="437"/>
    </location>
</feature>
<dbReference type="EMBL" id="AF349681">
    <property type="protein sequence ID" value="AAK69682.1"/>
    <property type="molecule type" value="Genomic_DNA"/>
</dbReference>
<evidence type="ECO:0000256" key="11">
    <source>
        <dbReference type="ARBA" id="ARBA00022723"/>
    </source>
</evidence>
<evidence type="ECO:0000256" key="24">
    <source>
        <dbReference type="SAM" id="MobiDB-lite"/>
    </source>
</evidence>
<sequence>MGARASVLSGKKLDAWEQVRLRPGGKKKYMLKHLVWACRELERFGLSDTLLENAEGIQKIIGVILPLVPTGSEGLKSLFNLCCVLWCVHKEVKVKDTEEAVAHVKKQCHLVDNNENAEEKEKGATATSSGQGRNYPIVTINQQPEHQPISPRTLNAWVKVVEEKKFGAEVVPMFSALSEGCIPYDVNQMLNAIGEHQGALQIVKEVINDEAADWDLRHPNPGPIPAGQLRVPAGSDIAGTTSNIAEQIAWTTRANNPIAVGNIYRNWIVLGLQKCVKMYNPVNILDIKQGPKEPFKDYVDRFYKALRAEQADPAVKNWMTQSLLIQNANPDCKTVLKGLGMNPTLEEMLTACQGVGGPLHKARVLAEAMQMAQSCIMAQQGGPRRGPPKQGGQGGPRFLRCYNCGKTGHTARYCKTNRKKGCWRCGDEGHLMKDCPKEVNFLGSAPWKQGKPRNFPLTSLRPTAPGMENAWNPQYDPAEEMLKKYLALGRQHKQEQRKENKERVGRAYDEALSSLNSLFGSDL</sequence>
<evidence type="ECO:0000256" key="9">
    <source>
        <dbReference type="ARBA" id="ARBA00022637"/>
    </source>
</evidence>
<dbReference type="InterPro" id="IPR045345">
    <property type="entry name" value="Gag_p24_C"/>
</dbReference>
<dbReference type="SUPFAM" id="SSF47836">
    <property type="entry name" value="Retroviral matrix proteins"/>
    <property type="match status" value="1"/>
</dbReference>
<dbReference type="GO" id="GO:0008270">
    <property type="term" value="F:zinc ion binding"/>
    <property type="evidence" value="ECO:0007669"/>
    <property type="project" value="UniProtKB-KW"/>
</dbReference>
<dbReference type="InterPro" id="IPR008916">
    <property type="entry name" value="Retrov_capsid_C"/>
</dbReference>
<dbReference type="SUPFAM" id="SSF47353">
    <property type="entry name" value="Retrovirus capsid dimerization domain-like"/>
    <property type="match status" value="1"/>
</dbReference>
<keyword evidence="15 23" id="KW-0862">Zinc</keyword>
<evidence type="ECO:0000256" key="6">
    <source>
        <dbReference type="ARBA" id="ARBA00022562"/>
    </source>
</evidence>
<dbReference type="InterPro" id="IPR001878">
    <property type="entry name" value="Znf_CCHC"/>
</dbReference>
<dbReference type="SMART" id="SM00343">
    <property type="entry name" value="ZnF_C2HC"/>
    <property type="match status" value="2"/>
</dbReference>
<organismHost>
    <name type="scientific">Pan troglodytes</name>
    <name type="common">Chimpanzee</name>
    <dbReference type="NCBI Taxonomy" id="9598"/>
</organismHost>
<dbReference type="GO" id="GO:0030430">
    <property type="term" value="C:host cell cytoplasm"/>
    <property type="evidence" value="ECO:0007669"/>
    <property type="project" value="UniProtKB-SubCell"/>
</dbReference>
<evidence type="ECO:0000256" key="22">
    <source>
        <dbReference type="PROSITE-ProRule" id="PRU00047"/>
    </source>
</evidence>
<dbReference type="Pfam" id="PF00607">
    <property type="entry name" value="Gag_p24"/>
    <property type="match status" value="1"/>
</dbReference>
<keyword evidence="17" id="KW-0472">Membrane</keyword>
<dbReference type="PANTHER" id="PTHR40389:SF4">
    <property type="match status" value="1"/>
</dbReference>
<keyword evidence="4" id="KW-0597">Phosphoprotein</keyword>
<organism evidence="26">
    <name type="scientific">Simian immunodeficiency virus</name>
    <name type="common">SIV</name>
    <dbReference type="NCBI Taxonomy" id="11723"/>
    <lineage>
        <taxon>Viruses</taxon>
        <taxon>Riboviria</taxon>
        <taxon>Pararnavirae</taxon>
        <taxon>Artverviricota</taxon>
        <taxon>Revtraviricetes</taxon>
        <taxon>Ortervirales</taxon>
        <taxon>Retroviridae</taxon>
        <taxon>Orthoretrovirinae</taxon>
        <taxon>Lentivirus</taxon>
        <taxon>Lentivirus simimdef</taxon>
    </lineage>
</organism>
<dbReference type="GO" id="GO:0005198">
    <property type="term" value="F:structural molecule activity"/>
    <property type="evidence" value="ECO:0007669"/>
    <property type="project" value="InterPro"/>
</dbReference>
<comment type="subcellular location">
    <molecule>Matrix protein p17</molecule>
    <subcellularLocation>
        <location evidence="23">Virion membrane</location>
        <topology evidence="23">Lipid-anchor</topology>
    </subcellularLocation>
    <subcellularLocation>
        <location evidence="23">Host nucleus</location>
    </subcellularLocation>
    <subcellularLocation>
        <location evidence="23">Host cytoplasm</location>
    </subcellularLocation>
</comment>
<keyword evidence="8" id="KW-1188">Viral release from host cell</keyword>
<evidence type="ECO:0000256" key="13">
    <source>
        <dbReference type="ARBA" id="ARBA00022758"/>
    </source>
</evidence>
<dbReference type="GO" id="GO:0003723">
    <property type="term" value="F:RNA binding"/>
    <property type="evidence" value="ECO:0007669"/>
    <property type="project" value="UniProtKB-KW"/>
</dbReference>
<dbReference type="PRINTS" id="PR00234">
    <property type="entry name" value="HIV1MATRIX"/>
</dbReference>
<feature type="domain" description="CCHC-type" evidence="25">
    <location>
        <begin position="400"/>
        <end position="415"/>
    </location>
</feature>
<evidence type="ECO:0000259" key="25">
    <source>
        <dbReference type="PROSITE" id="PS50158"/>
    </source>
</evidence>
<keyword evidence="19 23" id="KW-0543">Viral nucleoprotein</keyword>
<dbReference type="Gene3D" id="1.10.150.90">
    <property type="entry name" value="Immunodeficiency lentiviruses, gag gene matrix protein p17"/>
    <property type="match status" value="1"/>
</dbReference>